<reference evidence="2 3" key="1">
    <citation type="submission" date="2018-09" db="EMBL/GenBank/DDBJ databases">
        <title>Marinorhizobium profundi gen. nov., sp. nov., isolated from a deep-sea sediment sample from the New Britain Trench and proposal of Marinorhizobiaceae fam. nov. in the order Rhizobiales of the class Alphaproteobacteria.</title>
        <authorList>
            <person name="Cao J."/>
        </authorList>
    </citation>
    <scope>NUCLEOTIDE SEQUENCE [LARGE SCALE GENOMIC DNA]</scope>
    <source>
        <strain evidence="2 3">WS11</strain>
    </source>
</reference>
<evidence type="ECO:0000256" key="1">
    <source>
        <dbReference type="SAM" id="SignalP"/>
    </source>
</evidence>
<dbReference type="Proteomes" id="UP000268192">
    <property type="component" value="Chromosome"/>
</dbReference>
<dbReference type="AlphaFoldDB" id="A0A3S9B8Q4"/>
<keyword evidence="3" id="KW-1185">Reference proteome</keyword>
<gene>
    <name evidence="2" type="ORF">D5400_20410</name>
</gene>
<dbReference type="RefSeq" id="WP_126012152.1">
    <property type="nucleotide sequence ID" value="NZ_CP032509.1"/>
</dbReference>
<dbReference type="EMBL" id="CP032509">
    <property type="protein sequence ID" value="AZN73335.1"/>
    <property type="molecule type" value="Genomic_DNA"/>
</dbReference>
<sequence length="338" mass="35931">MYEFKRSLLGVLCAGIILTAGVSFAQEIAFDDDEPIVATIAGYSARGMVSILGEGQAAVVRSAFPNSNIVYEPGNPAGSFAAVANGEREFALETVIEMNLAKDGAAPFPESYDGKFWLVTALSPDLTLAHVYGRKDFLEENQIESLADVKEREIPVRLGINQPGNLWARAHVDAILAQYDMTTDDIVSYGGQLIEQNTGGTMELMKGGRADIEITGGFIPVGSLVELNSVTPVAFLPMGEAEAQGAAEAMGVTVGTIPAGSYEFQDEDLTVPASTHYIIAGPSATDEQVYKLAKALDTQLSVYHAMHPALEGVTSDTIVPDVPGVPLHPAAKAYYESR</sequence>
<dbReference type="KEGG" id="abaw:D5400_20410"/>
<accession>A0A3S9B8Q4</accession>
<organism evidence="2 3">
    <name type="scientific">Georhizobium profundi</name>
    <dbReference type="NCBI Taxonomy" id="2341112"/>
    <lineage>
        <taxon>Bacteria</taxon>
        <taxon>Pseudomonadati</taxon>
        <taxon>Pseudomonadota</taxon>
        <taxon>Alphaproteobacteria</taxon>
        <taxon>Hyphomicrobiales</taxon>
        <taxon>Rhizobiaceae</taxon>
        <taxon>Georhizobium</taxon>
    </lineage>
</organism>
<dbReference type="OrthoDB" id="9776669at2"/>
<proteinExistence type="predicted"/>
<evidence type="ECO:0000313" key="3">
    <source>
        <dbReference type="Proteomes" id="UP000268192"/>
    </source>
</evidence>
<dbReference type="NCBIfam" id="TIGR02122">
    <property type="entry name" value="TRAP_TAXI"/>
    <property type="match status" value="1"/>
</dbReference>
<feature type="chain" id="PRO_5019141202" evidence="1">
    <location>
        <begin position="26"/>
        <end position="338"/>
    </location>
</feature>
<feature type="signal peptide" evidence="1">
    <location>
        <begin position="1"/>
        <end position="25"/>
    </location>
</feature>
<dbReference type="PANTHER" id="PTHR42941:SF1">
    <property type="entry name" value="SLL1037 PROTEIN"/>
    <property type="match status" value="1"/>
</dbReference>
<evidence type="ECO:0000313" key="2">
    <source>
        <dbReference type="EMBL" id="AZN73335.1"/>
    </source>
</evidence>
<dbReference type="InterPro" id="IPR011852">
    <property type="entry name" value="TRAP_TAXI"/>
</dbReference>
<name>A0A3S9B8Q4_9HYPH</name>
<dbReference type="Gene3D" id="3.40.190.10">
    <property type="entry name" value="Periplasmic binding protein-like II"/>
    <property type="match status" value="2"/>
</dbReference>
<dbReference type="PANTHER" id="PTHR42941">
    <property type="entry name" value="SLL1037 PROTEIN"/>
    <property type="match status" value="1"/>
</dbReference>
<dbReference type="Pfam" id="PF16868">
    <property type="entry name" value="NMT1_3"/>
    <property type="match status" value="1"/>
</dbReference>
<keyword evidence="1" id="KW-0732">Signal</keyword>
<protein>
    <submittedName>
        <fullName evidence="2">TAXI family TRAP transporter solute-binding subunit</fullName>
    </submittedName>
</protein>
<dbReference type="SUPFAM" id="SSF53850">
    <property type="entry name" value="Periplasmic binding protein-like II"/>
    <property type="match status" value="1"/>
</dbReference>